<gene>
    <name evidence="4" type="ORF">Ccrd_025355</name>
</gene>
<feature type="zinc finger region" description="C3H1-type" evidence="1">
    <location>
        <begin position="232"/>
        <end position="259"/>
    </location>
</feature>
<dbReference type="Gramene" id="KVH87412">
    <property type="protein sequence ID" value="KVH87412"/>
    <property type="gene ID" value="Ccrd_025355"/>
</dbReference>
<dbReference type="Pfam" id="PF00642">
    <property type="entry name" value="zf-CCCH"/>
    <property type="match status" value="1"/>
</dbReference>
<feature type="compositionally biased region" description="Basic and acidic residues" evidence="2">
    <location>
        <begin position="276"/>
        <end position="301"/>
    </location>
</feature>
<dbReference type="EMBL" id="LEKV01006251">
    <property type="protein sequence ID" value="KVH87412.1"/>
    <property type="molecule type" value="Genomic_DNA"/>
</dbReference>
<dbReference type="InterPro" id="IPR052650">
    <property type="entry name" value="Zinc_finger_CCCH"/>
</dbReference>
<feature type="domain" description="C3H1-type" evidence="3">
    <location>
        <begin position="330"/>
        <end position="356"/>
    </location>
</feature>
<evidence type="ECO:0000259" key="3">
    <source>
        <dbReference type="PROSITE" id="PS50103"/>
    </source>
</evidence>
<feature type="compositionally biased region" description="Polar residues" evidence="2">
    <location>
        <begin position="141"/>
        <end position="151"/>
    </location>
</feature>
<dbReference type="Pfam" id="PF14608">
    <property type="entry name" value="zf-CCCH_2"/>
    <property type="match status" value="1"/>
</dbReference>
<feature type="zinc finger region" description="C3H1-type" evidence="1">
    <location>
        <begin position="330"/>
        <end position="356"/>
    </location>
</feature>
<feature type="compositionally biased region" description="Basic and acidic residues" evidence="2">
    <location>
        <begin position="309"/>
        <end position="326"/>
    </location>
</feature>
<feature type="compositionally biased region" description="Basic residues" evidence="2">
    <location>
        <begin position="200"/>
        <end position="214"/>
    </location>
</feature>
<feature type="compositionally biased region" description="Basic and acidic residues" evidence="2">
    <location>
        <begin position="185"/>
        <end position="195"/>
    </location>
</feature>
<feature type="region of interest" description="Disordered" evidence="2">
    <location>
        <begin position="42"/>
        <end position="240"/>
    </location>
</feature>
<feature type="region of interest" description="Disordered" evidence="2">
    <location>
        <begin position="271"/>
        <end position="331"/>
    </location>
</feature>
<feature type="region of interest" description="Disordered" evidence="2">
    <location>
        <begin position="350"/>
        <end position="404"/>
    </location>
</feature>
<accession>A0A118JRF2</accession>
<dbReference type="AlphaFoldDB" id="A0A118JRF2"/>
<feature type="compositionally biased region" description="Basic and acidic residues" evidence="2">
    <location>
        <begin position="391"/>
        <end position="401"/>
    </location>
</feature>
<dbReference type="OMA" id="GQTNPEM"/>
<dbReference type="PROSITE" id="PS50103">
    <property type="entry name" value="ZF_C3H1"/>
    <property type="match status" value="2"/>
</dbReference>
<keyword evidence="1" id="KW-0479">Metal-binding</keyword>
<evidence type="ECO:0000256" key="1">
    <source>
        <dbReference type="PROSITE-ProRule" id="PRU00723"/>
    </source>
</evidence>
<evidence type="ECO:0000256" key="2">
    <source>
        <dbReference type="SAM" id="MobiDB-lite"/>
    </source>
</evidence>
<dbReference type="Proteomes" id="UP000243975">
    <property type="component" value="Unassembled WGS sequence"/>
</dbReference>
<dbReference type="STRING" id="59895.A0A118JRF2"/>
<dbReference type="PANTHER" id="PTHR36886:SF8">
    <property type="entry name" value="ZINC FINGER CCCH DOMAIN-CONTAINING PROTEIN 38"/>
    <property type="match status" value="1"/>
</dbReference>
<sequence>MHKRSLPNSNDGQLKGFVLYSFNVLFATPDHAVSLLEKVKAAESSLNGGTMSGRRRRSESLWDRKEEEATRTEISEKVPYSSFIGDGSPKRSNSEANDAGDISGQPSREPMQGNQNISMDNDNSSGRHGMKMDPAFDEWENQYSSRPSDNSYDLPFRSGERGVGGTGNMSKDRDRSRSPHRSRGRDRDRDRDRGSTRGLARSRSRSRSRSRGRGRSPFSDERRESYESGDSRVSSRPCKDFSAGNCRRGIQCRFLHQELVDSRGGDLMEKYSGGLRFRDDKNSVSKGSDGYRKDTGRKSGVDHTTSSGDDYHKGNRNAYDDQDHRRQSNQTTRAPCRFFIMGKCNRTNCKFSHDVPKSGGHEGRSHDNSRPWNDRQPQDQVSASGFSDFPKSSHDFDDKNKSWSGPLWNDLESGGFDEMSRDNILDDKNRTWDPPGWNGSEKNSDILSQPRSVTNHMDMNQESQIIHDSSQLHSQHVMPETSGSQLTNATTTVIPEVPRIPCFQQHQKQGEGSVSMMIDSRNMVSGQTNKQIHSYGSDFVPSVHNMAFQYPSTLNGTEKSSDMLSLSSLNGPKLQSNGSVQGMFLHVDLQKQTDIQNKRGGKPLETSKNDIPQLDATVASNEQVSQVSSLPVSLPQISQNLNLANALELLYSLPNTASSGAPVDSMVVQQNLDTKSKEHYESSRDMVVNESNISVPMGILSNSMEQGNQVSVEQVSSIDPNPSKLVAVGMPDGKQEPVGILQVNENRKADKNENTNPGKSEAQGKVEEGNISNDEKAMRQFKIALVEFVKEILKPTWKEGKMSREVYKTIVKKVVDKVTSTIQGNQIPRTQEKIDQYLTFSKSKITKLVEAYVGRFLKA</sequence>
<name>A0A118JRF2_CYNCS</name>
<dbReference type="SMART" id="SM00356">
    <property type="entry name" value="ZnF_C3H1"/>
    <property type="match status" value="2"/>
</dbReference>
<reference evidence="4 5" key="1">
    <citation type="journal article" date="2016" name="Sci. Rep.">
        <title>The genome sequence of the outbreeding globe artichoke constructed de novo incorporating a phase-aware low-pass sequencing strategy of F1 progeny.</title>
        <authorList>
            <person name="Scaglione D."/>
            <person name="Reyes-Chin-Wo S."/>
            <person name="Acquadro A."/>
            <person name="Froenicke L."/>
            <person name="Portis E."/>
            <person name="Beitel C."/>
            <person name="Tirone M."/>
            <person name="Mauro R."/>
            <person name="Lo Monaco A."/>
            <person name="Mauromicale G."/>
            <person name="Faccioli P."/>
            <person name="Cattivelli L."/>
            <person name="Rieseberg L."/>
            <person name="Michelmore R."/>
            <person name="Lanteri S."/>
        </authorList>
    </citation>
    <scope>NUCLEOTIDE SEQUENCE [LARGE SCALE GENOMIC DNA]</scope>
    <source>
        <strain evidence="4">2C</strain>
    </source>
</reference>
<feature type="compositionally biased region" description="Polar residues" evidence="2">
    <location>
        <begin position="112"/>
        <end position="126"/>
    </location>
</feature>
<feature type="region of interest" description="Disordered" evidence="2">
    <location>
        <begin position="743"/>
        <end position="770"/>
    </location>
</feature>
<feature type="domain" description="C3H1-type" evidence="3">
    <location>
        <begin position="232"/>
        <end position="259"/>
    </location>
</feature>
<keyword evidence="1" id="KW-0863">Zinc-finger</keyword>
<feature type="compositionally biased region" description="Basic and acidic residues" evidence="2">
    <location>
        <begin position="351"/>
        <end position="377"/>
    </location>
</feature>
<comment type="caution">
    <text evidence="4">The sequence shown here is derived from an EMBL/GenBank/DDBJ whole genome shotgun (WGS) entry which is preliminary data.</text>
</comment>
<organism evidence="4 5">
    <name type="scientific">Cynara cardunculus var. scolymus</name>
    <name type="common">Globe artichoke</name>
    <name type="synonym">Cynara scolymus</name>
    <dbReference type="NCBI Taxonomy" id="59895"/>
    <lineage>
        <taxon>Eukaryota</taxon>
        <taxon>Viridiplantae</taxon>
        <taxon>Streptophyta</taxon>
        <taxon>Embryophyta</taxon>
        <taxon>Tracheophyta</taxon>
        <taxon>Spermatophyta</taxon>
        <taxon>Magnoliopsida</taxon>
        <taxon>eudicotyledons</taxon>
        <taxon>Gunneridae</taxon>
        <taxon>Pentapetalae</taxon>
        <taxon>asterids</taxon>
        <taxon>campanulids</taxon>
        <taxon>Asterales</taxon>
        <taxon>Asteraceae</taxon>
        <taxon>Carduoideae</taxon>
        <taxon>Cardueae</taxon>
        <taxon>Carduinae</taxon>
        <taxon>Cynara</taxon>
    </lineage>
</organism>
<proteinExistence type="predicted"/>
<keyword evidence="1" id="KW-0862">Zinc</keyword>
<feature type="compositionally biased region" description="Basic and acidic residues" evidence="2">
    <location>
        <begin position="218"/>
        <end position="230"/>
    </location>
</feature>
<dbReference type="InterPro" id="IPR000571">
    <property type="entry name" value="Znf_CCCH"/>
</dbReference>
<evidence type="ECO:0000313" key="4">
    <source>
        <dbReference type="EMBL" id="KVH87412.1"/>
    </source>
</evidence>
<dbReference type="GO" id="GO:0008270">
    <property type="term" value="F:zinc ion binding"/>
    <property type="evidence" value="ECO:0007669"/>
    <property type="project" value="UniProtKB-KW"/>
</dbReference>
<feature type="compositionally biased region" description="Basic and acidic residues" evidence="2">
    <location>
        <begin position="58"/>
        <end position="76"/>
    </location>
</feature>
<dbReference type="Gene3D" id="4.10.1000.10">
    <property type="entry name" value="Zinc finger, CCCH-type"/>
    <property type="match status" value="2"/>
</dbReference>
<keyword evidence="5" id="KW-1185">Reference proteome</keyword>
<evidence type="ECO:0000313" key="5">
    <source>
        <dbReference type="Proteomes" id="UP000243975"/>
    </source>
</evidence>
<dbReference type="PANTHER" id="PTHR36886">
    <property type="entry name" value="PROTEIN FRIGIDA-ESSENTIAL 1"/>
    <property type="match status" value="1"/>
</dbReference>
<protein>
    <submittedName>
        <fullName evidence="4">Zinc finger, CCCH-type</fullName>
    </submittedName>
</protein>